<dbReference type="EMBL" id="LVVT01000007">
    <property type="protein sequence ID" value="TQS83921.1"/>
    <property type="molecule type" value="Genomic_DNA"/>
</dbReference>
<reference evidence="1" key="1">
    <citation type="submission" date="2016-03" db="EMBL/GenBank/DDBJ databases">
        <authorList>
            <person name="Borrel G."/>
            <person name="Mccann A."/>
            <person name="O'Toole P.W."/>
        </authorList>
    </citation>
    <scope>NUCLEOTIDE SEQUENCE</scope>
    <source>
        <strain evidence="1">183</strain>
    </source>
</reference>
<sequence>MSIDPIELQIVFYRNVLHQNIQAIAQKTGMPEQRIINILRKIRTRSERLILPDYYCLTYSNGMRKRVYRWSNKYEMCRDMFEKELKKILEVIAD</sequence>
<evidence type="ECO:0000313" key="2">
    <source>
        <dbReference type="Proteomes" id="UP000752814"/>
    </source>
</evidence>
<protein>
    <submittedName>
        <fullName evidence="1">Uncharacterized protein</fullName>
    </submittedName>
</protein>
<dbReference type="AlphaFoldDB" id="A0A8J8PDZ6"/>
<gene>
    <name evidence="1" type="ORF">A3207_06215</name>
</gene>
<dbReference type="RefSeq" id="WP_400194563.1">
    <property type="nucleotide sequence ID" value="NZ_CAYAYE010000042.1"/>
</dbReference>
<accession>A0A8J8PDZ6</accession>
<organism evidence="1 2">
    <name type="scientific">Candidatus Methanomassiliicoccus intestinalis</name>
    <dbReference type="NCBI Taxonomy" id="1406512"/>
    <lineage>
        <taxon>Archaea</taxon>
        <taxon>Methanobacteriati</taxon>
        <taxon>Thermoplasmatota</taxon>
        <taxon>Thermoplasmata</taxon>
        <taxon>Methanomassiliicoccales</taxon>
        <taxon>Methanomassiliicoccaceae</taxon>
        <taxon>Methanomassiliicoccus</taxon>
    </lineage>
</organism>
<dbReference type="Proteomes" id="UP000752814">
    <property type="component" value="Unassembled WGS sequence"/>
</dbReference>
<proteinExistence type="predicted"/>
<name>A0A8J8PDZ6_9ARCH</name>
<comment type="caution">
    <text evidence="1">The sequence shown here is derived from an EMBL/GenBank/DDBJ whole genome shotgun (WGS) entry which is preliminary data.</text>
</comment>
<evidence type="ECO:0000313" key="1">
    <source>
        <dbReference type="EMBL" id="TQS83921.1"/>
    </source>
</evidence>